<dbReference type="AlphaFoldDB" id="A0A1G2I1J9"/>
<reference evidence="1 2" key="1">
    <citation type="journal article" date="2016" name="Nat. Commun.">
        <title>Thousands of microbial genomes shed light on interconnected biogeochemical processes in an aquifer system.</title>
        <authorList>
            <person name="Anantharaman K."/>
            <person name="Brown C.T."/>
            <person name="Hug L.A."/>
            <person name="Sharon I."/>
            <person name="Castelle C.J."/>
            <person name="Probst A.J."/>
            <person name="Thomas B.C."/>
            <person name="Singh A."/>
            <person name="Wilkins M.J."/>
            <person name="Karaoz U."/>
            <person name="Brodie E.L."/>
            <person name="Williams K.H."/>
            <person name="Hubbard S.S."/>
            <person name="Banfield J.F."/>
        </authorList>
    </citation>
    <scope>NUCLEOTIDE SEQUENCE [LARGE SCALE GENOMIC DNA]</scope>
</reference>
<accession>A0A1G2I1J9</accession>
<comment type="caution">
    <text evidence="1">The sequence shown here is derived from an EMBL/GenBank/DDBJ whole genome shotgun (WGS) entry which is preliminary data.</text>
</comment>
<proteinExistence type="predicted"/>
<dbReference type="EMBL" id="MHOT01000026">
    <property type="protein sequence ID" value="OGZ67928.1"/>
    <property type="molecule type" value="Genomic_DNA"/>
</dbReference>
<dbReference type="Proteomes" id="UP000178820">
    <property type="component" value="Unassembled WGS sequence"/>
</dbReference>
<evidence type="ECO:0000313" key="2">
    <source>
        <dbReference type="Proteomes" id="UP000178820"/>
    </source>
</evidence>
<evidence type="ECO:0000313" key="1">
    <source>
        <dbReference type="EMBL" id="OGZ67928.1"/>
    </source>
</evidence>
<sequence length="65" mass="7272">MKIKIENLDDGVVSMIPENDEDEAVLIKLATSRLLSSVRTPVHHGIISEALAHLKQFEQTTQFLT</sequence>
<organism evidence="1 2">
    <name type="scientific">Candidatus Staskawiczbacteria bacterium RIFCSPHIGHO2_02_FULL_42_22</name>
    <dbReference type="NCBI Taxonomy" id="1802207"/>
    <lineage>
        <taxon>Bacteria</taxon>
        <taxon>Candidatus Staskawicziibacteriota</taxon>
    </lineage>
</organism>
<gene>
    <name evidence="1" type="ORF">A3D44_01405</name>
</gene>
<name>A0A1G2I1J9_9BACT</name>
<protein>
    <submittedName>
        <fullName evidence="1">Uncharacterized protein</fullName>
    </submittedName>
</protein>